<evidence type="ECO:0000313" key="2">
    <source>
        <dbReference type="Proteomes" id="UP000241107"/>
    </source>
</evidence>
<evidence type="ECO:0000313" key="1">
    <source>
        <dbReference type="EMBL" id="PSK38283.1"/>
    </source>
</evidence>
<gene>
    <name evidence="1" type="ORF">C7M61_002842</name>
</gene>
<dbReference type="Proteomes" id="UP000241107">
    <property type="component" value="Unassembled WGS sequence"/>
</dbReference>
<name>A0A2P7YQN1_9ASCO</name>
<accession>A0A2P7YQN1</accession>
<dbReference type="EMBL" id="PYFQ01000006">
    <property type="protein sequence ID" value="PSK38283.1"/>
    <property type="molecule type" value="Genomic_DNA"/>
</dbReference>
<proteinExistence type="predicted"/>
<dbReference type="AlphaFoldDB" id="A0A2P7YQN1"/>
<keyword evidence="2" id="KW-1185">Reference proteome</keyword>
<comment type="caution">
    <text evidence="1">The sequence shown here is derived from an EMBL/GenBank/DDBJ whole genome shotgun (WGS) entry which is preliminary data.</text>
</comment>
<dbReference type="GeneID" id="36566231"/>
<protein>
    <submittedName>
        <fullName evidence="1">Uncharacterized protein</fullName>
    </submittedName>
</protein>
<dbReference type="VEuPathDB" id="FungiDB:C7M61_002842"/>
<dbReference type="OrthoDB" id="4079915at2759"/>
<organism evidence="1 2">
    <name type="scientific">Candidozyma pseudohaemuli</name>
    <dbReference type="NCBI Taxonomy" id="418784"/>
    <lineage>
        <taxon>Eukaryota</taxon>
        <taxon>Fungi</taxon>
        <taxon>Dikarya</taxon>
        <taxon>Ascomycota</taxon>
        <taxon>Saccharomycotina</taxon>
        <taxon>Pichiomycetes</taxon>
        <taxon>Metschnikowiaceae</taxon>
        <taxon>Candidozyma</taxon>
    </lineage>
</organism>
<dbReference type="RefSeq" id="XP_024713608.1">
    <property type="nucleotide sequence ID" value="XM_024858202.1"/>
</dbReference>
<reference evidence="1 2" key="1">
    <citation type="submission" date="2018-03" db="EMBL/GenBank/DDBJ databases">
        <title>Candida pseudohaemulonii genome assembly and annotation.</title>
        <authorList>
            <person name="Munoz J.F."/>
            <person name="Gade L.G."/>
            <person name="Chow N.A."/>
            <person name="Litvintseva A.P."/>
            <person name="Loparev V.N."/>
            <person name="Cuomo C.A."/>
        </authorList>
    </citation>
    <scope>NUCLEOTIDE SEQUENCE [LARGE SCALE GENOMIC DNA]</scope>
    <source>
        <strain evidence="1 2">B12108</strain>
    </source>
</reference>
<sequence length="420" mass="47940">MSDCHIESFVVLEEFKKDAFDALKVASSVHDTIEHFAASYVGHSTQTFETNHTICAITEARFRFAGPIAEAQKINASLYEETARIKPSQERPMKIEYVVRGDSRKFKSLRGYCEFNCNGRQFDYKRELFPMTRALYGEKSKPNQASITGPDGAVIKLNSVYFRPNYGFHECSRIVVPKTRISTLLDVCVESTDKANLVMTNVTVELHRLTYTKVEKQNTIFFPLKPVSKHSYVTISSKDCHKKLDAFEDSENDCVQVPPKYLNSGLPIVEPTLYCNDSMRSYGIKVKVTLLHLQHSWSQTLENFVEVQVASLCFDKPRIQHIPFLGQRQKTERIRSIEVFDRFRYSPGLVTVGLVNKAKRKGLLYHQHKCETITDDASVTVFSTVLAKVPRMSEAEQKERDSRVRLENLAFAGSPKRAKL</sequence>